<dbReference type="InterPro" id="IPR001806">
    <property type="entry name" value="Small_GTPase"/>
</dbReference>
<dbReference type="SMART" id="SM00174">
    <property type="entry name" value="RHO"/>
    <property type="match status" value="1"/>
</dbReference>
<dbReference type="Pfam" id="PF00071">
    <property type="entry name" value="Ras"/>
    <property type="match status" value="1"/>
</dbReference>
<dbReference type="PROSITE" id="PS51420">
    <property type="entry name" value="RHO"/>
    <property type="match status" value="1"/>
</dbReference>
<dbReference type="Gene3D" id="3.40.50.300">
    <property type="entry name" value="P-loop containing nucleotide triphosphate hydrolases"/>
    <property type="match status" value="1"/>
</dbReference>
<protein>
    <submittedName>
        <fullName evidence="3">Ras-related C3 botulinum toxin substrate 1</fullName>
    </submittedName>
</protein>
<keyword evidence="1" id="KW-0547">Nucleotide-binding</keyword>
<gene>
    <name evidence="3" type="ORF">H4Q32_030465</name>
</gene>
<name>A0ABQ8L8X0_LABRO</name>
<dbReference type="Proteomes" id="UP000830375">
    <property type="component" value="Unassembled WGS sequence"/>
</dbReference>
<reference evidence="3 4" key="1">
    <citation type="submission" date="2022-01" db="EMBL/GenBank/DDBJ databases">
        <title>A high-quality chromosome-level genome assembly of rohu carp, Labeo rohita.</title>
        <authorList>
            <person name="Arick M.A. II"/>
            <person name="Hsu C.-Y."/>
            <person name="Magbanua Z."/>
            <person name="Pechanova O."/>
            <person name="Grover C."/>
            <person name="Miller E."/>
            <person name="Thrash A."/>
            <person name="Ezzel L."/>
            <person name="Alam S."/>
            <person name="Benzie J."/>
            <person name="Hamilton M."/>
            <person name="Karsi A."/>
            <person name="Lawrence M.L."/>
            <person name="Peterson D.G."/>
        </authorList>
    </citation>
    <scope>NUCLEOTIDE SEQUENCE [LARGE SCALE GENOMIC DNA]</scope>
    <source>
        <strain evidence="4">BAU-BD-2019</strain>
        <tissue evidence="3">Blood</tissue>
    </source>
</reference>
<dbReference type="InterPro" id="IPR027417">
    <property type="entry name" value="P-loop_NTPase"/>
</dbReference>
<comment type="caution">
    <text evidence="3">The sequence shown here is derived from an EMBL/GenBank/DDBJ whole genome shotgun (WGS) entry which is preliminary data.</text>
</comment>
<keyword evidence="4" id="KW-1185">Reference proteome</keyword>
<evidence type="ECO:0000256" key="1">
    <source>
        <dbReference type="ARBA" id="ARBA00022741"/>
    </source>
</evidence>
<keyword evidence="2" id="KW-0342">GTP-binding</keyword>
<dbReference type="NCBIfam" id="TIGR00231">
    <property type="entry name" value="small_GTP"/>
    <property type="match status" value="1"/>
</dbReference>
<dbReference type="SUPFAM" id="SSF52540">
    <property type="entry name" value="P-loop containing nucleoside triphosphate hydrolases"/>
    <property type="match status" value="1"/>
</dbReference>
<sequence length="198" mass="22203">MQTVKCVIVGDTAADKTSLLISYTCSCFPSEYVPAVFDNYAVTVMVDENPLTLGLFNTAGQEDYDRLRPLAYPRTDVFLICFSLVDPDSFENVCVKWYPEVRHFCPDTPIILVGTKLNLRDDKETIEQLKKNKQTPISYHQGMTVAKEIGAVNYLEFSASTQKDVKTVFDEAARAALDPSQDSCLVKKKGKTVFNHLN</sequence>
<evidence type="ECO:0000256" key="2">
    <source>
        <dbReference type="ARBA" id="ARBA00023134"/>
    </source>
</evidence>
<evidence type="ECO:0000313" key="4">
    <source>
        <dbReference type="Proteomes" id="UP000830375"/>
    </source>
</evidence>
<dbReference type="PROSITE" id="PS51421">
    <property type="entry name" value="RAS"/>
    <property type="match status" value="1"/>
</dbReference>
<dbReference type="InterPro" id="IPR005225">
    <property type="entry name" value="Small_GTP-bd"/>
</dbReference>
<dbReference type="SMART" id="SM00175">
    <property type="entry name" value="RAB"/>
    <property type="match status" value="1"/>
</dbReference>
<accession>A0ABQ8L8X0</accession>
<dbReference type="PRINTS" id="PR00449">
    <property type="entry name" value="RASTRNSFRMNG"/>
</dbReference>
<dbReference type="EMBL" id="JACTAM010000554">
    <property type="protein sequence ID" value="KAI2647152.1"/>
    <property type="molecule type" value="Genomic_DNA"/>
</dbReference>
<evidence type="ECO:0000313" key="3">
    <source>
        <dbReference type="EMBL" id="KAI2647152.1"/>
    </source>
</evidence>
<dbReference type="InterPro" id="IPR003578">
    <property type="entry name" value="Small_GTPase_Rho"/>
</dbReference>
<proteinExistence type="predicted"/>
<dbReference type="SMART" id="SM00173">
    <property type="entry name" value="RAS"/>
    <property type="match status" value="1"/>
</dbReference>
<dbReference type="PANTHER" id="PTHR24072">
    <property type="entry name" value="RHO FAMILY GTPASE"/>
    <property type="match status" value="1"/>
</dbReference>
<dbReference type="PROSITE" id="PS51419">
    <property type="entry name" value="RAB"/>
    <property type="match status" value="1"/>
</dbReference>
<organism evidence="3 4">
    <name type="scientific">Labeo rohita</name>
    <name type="common">Indian major carp</name>
    <name type="synonym">Cyprinus rohita</name>
    <dbReference type="NCBI Taxonomy" id="84645"/>
    <lineage>
        <taxon>Eukaryota</taxon>
        <taxon>Metazoa</taxon>
        <taxon>Chordata</taxon>
        <taxon>Craniata</taxon>
        <taxon>Vertebrata</taxon>
        <taxon>Euteleostomi</taxon>
        <taxon>Actinopterygii</taxon>
        <taxon>Neopterygii</taxon>
        <taxon>Teleostei</taxon>
        <taxon>Ostariophysi</taxon>
        <taxon>Cypriniformes</taxon>
        <taxon>Cyprinidae</taxon>
        <taxon>Labeoninae</taxon>
        <taxon>Labeonini</taxon>
        <taxon>Labeo</taxon>
    </lineage>
</organism>